<protein>
    <submittedName>
        <fullName evidence="2">Uncharacterized protein LOC114074777</fullName>
    </submittedName>
</protein>
<proteinExistence type="predicted"/>
<organism evidence="1 2">
    <name type="scientific">Solanum pennellii</name>
    <name type="common">Tomato</name>
    <name type="synonym">Lycopersicon pennellii</name>
    <dbReference type="NCBI Taxonomy" id="28526"/>
    <lineage>
        <taxon>Eukaryota</taxon>
        <taxon>Viridiplantae</taxon>
        <taxon>Streptophyta</taxon>
        <taxon>Embryophyta</taxon>
        <taxon>Tracheophyta</taxon>
        <taxon>Spermatophyta</taxon>
        <taxon>Magnoliopsida</taxon>
        <taxon>eudicotyledons</taxon>
        <taxon>Gunneridae</taxon>
        <taxon>Pentapetalae</taxon>
        <taxon>asterids</taxon>
        <taxon>lamiids</taxon>
        <taxon>Solanales</taxon>
        <taxon>Solanaceae</taxon>
        <taxon>Solanoideae</taxon>
        <taxon>Solaneae</taxon>
        <taxon>Solanum</taxon>
        <taxon>Solanum subgen. Lycopersicon</taxon>
    </lineage>
</organism>
<name>A0ABM1UYI3_SOLPN</name>
<keyword evidence="1" id="KW-1185">Reference proteome</keyword>
<reference evidence="2" key="2">
    <citation type="submission" date="2025-08" db="UniProtKB">
        <authorList>
            <consortium name="RefSeq"/>
        </authorList>
    </citation>
    <scope>IDENTIFICATION</scope>
</reference>
<dbReference type="Proteomes" id="UP000694930">
    <property type="component" value="Chromosome 11"/>
</dbReference>
<evidence type="ECO:0000313" key="1">
    <source>
        <dbReference type="Proteomes" id="UP000694930"/>
    </source>
</evidence>
<gene>
    <name evidence="2" type="primary">LOC114074777</name>
</gene>
<dbReference type="PANTHER" id="PTHR46148">
    <property type="entry name" value="CHROMO DOMAIN-CONTAINING PROTEIN"/>
    <property type="match status" value="1"/>
</dbReference>
<sequence length="119" mass="13870">MDSLDTDFLRDGMEQVHMIQYRLLTAQSRQKSYADRRVRALMFMEGDHVWLRVSPVKDVMSLSAVHAVFHVSMLRKYIPNESHVLSLDSVELGPDLTFEEEPIVILDRQVRKIRTNEIA</sequence>
<dbReference type="PANTHER" id="PTHR46148:SF60">
    <property type="entry name" value="CHROMO DOMAIN-CONTAINING PROTEIN"/>
    <property type="match status" value="1"/>
</dbReference>
<dbReference type="RefSeq" id="XP_027768551.1">
    <property type="nucleotide sequence ID" value="XM_027912750.1"/>
</dbReference>
<reference evidence="1" key="1">
    <citation type="journal article" date="2014" name="Nat. Genet.">
        <title>The genome of the stress-tolerant wild tomato species Solanum pennellii.</title>
        <authorList>
            <person name="Bolger A."/>
            <person name="Scossa F."/>
            <person name="Bolger M.E."/>
            <person name="Lanz C."/>
            <person name="Maumus F."/>
            <person name="Tohge T."/>
            <person name="Quesneville H."/>
            <person name="Alseekh S."/>
            <person name="Sorensen I."/>
            <person name="Lichtenstein G."/>
            <person name="Fich E.A."/>
            <person name="Conte M."/>
            <person name="Keller H."/>
            <person name="Schneeberger K."/>
            <person name="Schwacke R."/>
            <person name="Ofner I."/>
            <person name="Vrebalov J."/>
            <person name="Xu Y."/>
            <person name="Osorio S."/>
            <person name="Aflitos S.A."/>
            <person name="Schijlen E."/>
            <person name="Jimenez-Gomez J.M."/>
            <person name="Ryngajllo M."/>
            <person name="Kimura S."/>
            <person name="Kumar R."/>
            <person name="Koenig D."/>
            <person name="Headland L.R."/>
            <person name="Maloof J.N."/>
            <person name="Sinha N."/>
            <person name="van Ham R.C."/>
            <person name="Lankhorst R.K."/>
            <person name="Mao L."/>
            <person name="Vogel A."/>
            <person name="Arsova B."/>
            <person name="Panstruga R."/>
            <person name="Fei Z."/>
            <person name="Rose J.K."/>
            <person name="Zamir D."/>
            <person name="Carrari F."/>
            <person name="Giovannoni J.J."/>
            <person name="Weigel D."/>
            <person name="Usadel B."/>
            <person name="Fernie A.R."/>
        </authorList>
    </citation>
    <scope>NUCLEOTIDE SEQUENCE [LARGE SCALE GENOMIC DNA]</scope>
    <source>
        <strain evidence="1">cv. LA0716</strain>
    </source>
</reference>
<accession>A0ABM1UYI3</accession>
<evidence type="ECO:0000313" key="2">
    <source>
        <dbReference type="RefSeq" id="XP_027768551.1"/>
    </source>
</evidence>
<dbReference type="GeneID" id="114074777"/>